<accession>A0A7G7MML7</accession>
<dbReference type="RefSeq" id="WP_185720852.1">
    <property type="nucleotide sequence ID" value="NZ_CP060131.1"/>
</dbReference>
<dbReference type="AlphaFoldDB" id="A0A7G7MML7"/>
<keyword evidence="2" id="KW-1185">Reference proteome</keyword>
<evidence type="ECO:0000313" key="2">
    <source>
        <dbReference type="Proteomes" id="UP000515728"/>
    </source>
</evidence>
<gene>
    <name evidence="1" type="ORF">H6H00_09045</name>
</gene>
<protein>
    <submittedName>
        <fullName evidence="1">Uncharacterized protein</fullName>
    </submittedName>
</protein>
<organism evidence="1 2">
    <name type="scientific">Pseudonocardia petroleophila</name>
    <dbReference type="NCBI Taxonomy" id="37331"/>
    <lineage>
        <taxon>Bacteria</taxon>
        <taxon>Bacillati</taxon>
        <taxon>Actinomycetota</taxon>
        <taxon>Actinomycetes</taxon>
        <taxon>Pseudonocardiales</taxon>
        <taxon>Pseudonocardiaceae</taxon>
        <taxon>Pseudonocardia</taxon>
    </lineage>
</organism>
<dbReference type="Proteomes" id="UP000515728">
    <property type="component" value="Chromosome"/>
</dbReference>
<dbReference type="EMBL" id="CP060131">
    <property type="protein sequence ID" value="QNG54028.1"/>
    <property type="molecule type" value="Genomic_DNA"/>
</dbReference>
<reference evidence="1 2" key="1">
    <citation type="submission" date="2020-08" db="EMBL/GenBank/DDBJ databases">
        <authorList>
            <person name="Mo P."/>
        </authorList>
    </citation>
    <scope>NUCLEOTIDE SEQUENCE [LARGE SCALE GENOMIC DNA]</scope>
    <source>
        <strain evidence="1 2">CGMCC 4.1532</strain>
    </source>
</reference>
<evidence type="ECO:0000313" key="1">
    <source>
        <dbReference type="EMBL" id="QNG54028.1"/>
    </source>
</evidence>
<dbReference type="KEGG" id="ppel:H6H00_09045"/>
<proteinExistence type="predicted"/>
<name>A0A7G7MML7_9PSEU</name>
<sequence>MSVPVPAGPPPTSILLWNAEELLDPPAAPCCLRPTRAGDRAVVYRTGPGGGVAAVVDFTEDAQERPDGGRSAPCAVHLLDDPLPRAALLADDLLGPVFRHLRGRRRIPEPAARRLEELLAR</sequence>